<gene>
    <name evidence="7" type="ORF">ACFFK0_11320</name>
</gene>
<dbReference type="PROSITE" id="PS50110">
    <property type="entry name" value="RESPONSE_REGULATORY"/>
    <property type="match status" value="1"/>
</dbReference>
<dbReference type="Proteomes" id="UP001589776">
    <property type="component" value="Unassembled WGS sequence"/>
</dbReference>
<feature type="domain" description="HTH araC/xylS-type" evidence="5">
    <location>
        <begin position="437"/>
        <end position="535"/>
    </location>
</feature>
<feature type="modified residue" description="4-aspartylphosphate" evidence="4">
    <location>
        <position position="54"/>
    </location>
</feature>
<dbReference type="Gene3D" id="1.10.10.60">
    <property type="entry name" value="Homeodomain-like"/>
    <property type="match status" value="2"/>
</dbReference>
<reference evidence="7 8" key="1">
    <citation type="submission" date="2024-09" db="EMBL/GenBank/DDBJ databases">
        <authorList>
            <person name="Sun Q."/>
            <person name="Mori K."/>
        </authorList>
    </citation>
    <scope>NUCLEOTIDE SEQUENCE [LARGE SCALE GENOMIC DNA]</scope>
    <source>
        <strain evidence="7 8">CCM 7759</strain>
    </source>
</reference>
<keyword evidence="3" id="KW-0804">Transcription</keyword>
<proteinExistence type="predicted"/>
<dbReference type="InterPro" id="IPR011006">
    <property type="entry name" value="CheY-like_superfamily"/>
</dbReference>
<dbReference type="SUPFAM" id="SSF46689">
    <property type="entry name" value="Homeodomain-like"/>
    <property type="match status" value="2"/>
</dbReference>
<dbReference type="PANTHER" id="PTHR43280:SF2">
    <property type="entry name" value="HTH-TYPE TRANSCRIPTIONAL REGULATOR EXSA"/>
    <property type="match status" value="1"/>
</dbReference>
<dbReference type="PROSITE" id="PS00041">
    <property type="entry name" value="HTH_ARAC_FAMILY_1"/>
    <property type="match status" value="1"/>
</dbReference>
<keyword evidence="4" id="KW-0597">Phosphoprotein</keyword>
<dbReference type="InterPro" id="IPR009057">
    <property type="entry name" value="Homeodomain-like_sf"/>
</dbReference>
<evidence type="ECO:0000259" key="5">
    <source>
        <dbReference type="PROSITE" id="PS01124"/>
    </source>
</evidence>
<evidence type="ECO:0000256" key="3">
    <source>
        <dbReference type="ARBA" id="ARBA00023163"/>
    </source>
</evidence>
<evidence type="ECO:0000313" key="7">
    <source>
        <dbReference type="EMBL" id="MFC0213038.1"/>
    </source>
</evidence>
<dbReference type="CDD" id="cd17536">
    <property type="entry name" value="REC_YesN-like"/>
    <property type="match status" value="1"/>
</dbReference>
<dbReference type="InterPro" id="IPR018060">
    <property type="entry name" value="HTH_AraC"/>
</dbReference>
<dbReference type="RefSeq" id="WP_377470292.1">
    <property type="nucleotide sequence ID" value="NZ_JBHLWN010000045.1"/>
</dbReference>
<dbReference type="Pfam" id="PF12833">
    <property type="entry name" value="HTH_18"/>
    <property type="match status" value="1"/>
</dbReference>
<sequence length="538" mass="61609">MKLLVVDDENHVREAMRLLIDFERHGITTMLEAADGNSAIGLIAEHKPEIIVTDMMMPSGSGAQLLEWLYANAPESKTIVISGHDDFSLVRHTVQYGGTDYILKPIDPGQLNAAIAKARAAWLREENERRQERERRIEINEIKPVFWDKELSALLQDPGRFRQVAARLQKEFGLPPDAAHAQVVTTRMDMMEKKLKERFGMSQELLAFSLVNICNEYLQRGRGGVAFRYWDGSEIVLLLWSGLNRTTALLEQINEGMAATLRTRLHFGIGSARPLPGELPLSHQEAQAALQHRNLLVKHVWLHRPPEQAAPVRPLSLTEYEGQLLLAVRSGSAEHIQAALSPWFEAVRRLQVIRMDQIERWREEFTVMRRAWLRQLAPGSDALADMRFEEEDRETIVALDENGQFSVTRWQQQLTDRFVKLSALLLQAQQREGSSIHDIAKYIETHYREDLSLQDIAAKFFLSREYISRKFKQEFGVNLSDFLTDIRMQKARLLLANPNLRIVDVADAVGYQDEKYFSKVFKKACGSSPAEYRKQAVK</sequence>
<evidence type="ECO:0000313" key="8">
    <source>
        <dbReference type="Proteomes" id="UP001589776"/>
    </source>
</evidence>
<dbReference type="EMBL" id="JBHLWN010000045">
    <property type="protein sequence ID" value="MFC0213038.1"/>
    <property type="molecule type" value="Genomic_DNA"/>
</dbReference>
<keyword evidence="2" id="KW-0238">DNA-binding</keyword>
<dbReference type="PRINTS" id="PR00032">
    <property type="entry name" value="HTHARAC"/>
</dbReference>
<dbReference type="SMART" id="SM00342">
    <property type="entry name" value="HTH_ARAC"/>
    <property type="match status" value="1"/>
</dbReference>
<dbReference type="InterPro" id="IPR018062">
    <property type="entry name" value="HTH_AraC-typ_CS"/>
</dbReference>
<dbReference type="Pfam" id="PF17853">
    <property type="entry name" value="GGDEF_2"/>
    <property type="match status" value="1"/>
</dbReference>
<keyword evidence="8" id="KW-1185">Reference proteome</keyword>
<evidence type="ECO:0000256" key="2">
    <source>
        <dbReference type="ARBA" id="ARBA00023125"/>
    </source>
</evidence>
<dbReference type="SMART" id="SM00448">
    <property type="entry name" value="REC"/>
    <property type="match status" value="1"/>
</dbReference>
<name>A0ABV6DK58_9BACL</name>
<dbReference type="InterPro" id="IPR001789">
    <property type="entry name" value="Sig_transdc_resp-reg_receiver"/>
</dbReference>
<organism evidence="7 8">
    <name type="scientific">Paenibacillus chartarius</name>
    <dbReference type="NCBI Taxonomy" id="747481"/>
    <lineage>
        <taxon>Bacteria</taxon>
        <taxon>Bacillati</taxon>
        <taxon>Bacillota</taxon>
        <taxon>Bacilli</taxon>
        <taxon>Bacillales</taxon>
        <taxon>Paenibacillaceae</taxon>
        <taxon>Paenibacillus</taxon>
    </lineage>
</organism>
<accession>A0ABV6DK58</accession>
<dbReference type="InterPro" id="IPR020449">
    <property type="entry name" value="Tscrpt_reg_AraC-type_HTH"/>
</dbReference>
<keyword evidence="1" id="KW-0805">Transcription regulation</keyword>
<protein>
    <submittedName>
        <fullName evidence="7">Response regulator</fullName>
    </submittedName>
</protein>
<dbReference type="InterPro" id="IPR041522">
    <property type="entry name" value="CdaR_GGDEF"/>
</dbReference>
<dbReference type="Gene3D" id="3.40.50.2300">
    <property type="match status" value="1"/>
</dbReference>
<evidence type="ECO:0000256" key="4">
    <source>
        <dbReference type="PROSITE-ProRule" id="PRU00169"/>
    </source>
</evidence>
<evidence type="ECO:0000259" key="6">
    <source>
        <dbReference type="PROSITE" id="PS50110"/>
    </source>
</evidence>
<dbReference type="Pfam" id="PF00072">
    <property type="entry name" value="Response_reg"/>
    <property type="match status" value="1"/>
</dbReference>
<evidence type="ECO:0000256" key="1">
    <source>
        <dbReference type="ARBA" id="ARBA00023015"/>
    </source>
</evidence>
<dbReference type="SUPFAM" id="SSF52172">
    <property type="entry name" value="CheY-like"/>
    <property type="match status" value="1"/>
</dbReference>
<comment type="caution">
    <text evidence="7">The sequence shown here is derived from an EMBL/GenBank/DDBJ whole genome shotgun (WGS) entry which is preliminary data.</text>
</comment>
<dbReference type="PANTHER" id="PTHR43280">
    <property type="entry name" value="ARAC-FAMILY TRANSCRIPTIONAL REGULATOR"/>
    <property type="match status" value="1"/>
</dbReference>
<feature type="domain" description="Response regulatory" evidence="6">
    <location>
        <begin position="2"/>
        <end position="119"/>
    </location>
</feature>
<dbReference type="PROSITE" id="PS01124">
    <property type="entry name" value="HTH_ARAC_FAMILY_2"/>
    <property type="match status" value="1"/>
</dbReference>